<evidence type="ECO:0000256" key="4">
    <source>
        <dbReference type="ARBA" id="ARBA00023277"/>
    </source>
</evidence>
<reference evidence="7" key="2">
    <citation type="submission" date="2024-06" db="EMBL/GenBank/DDBJ databases">
        <title>Caproicibacterium argilliputei sp. nov, a novel caproic acid producing anaerobic bacterium isolated from pit mud.</title>
        <authorList>
            <person name="Zeng C."/>
        </authorList>
    </citation>
    <scope>NUCLEOTIDE SEQUENCE [LARGE SCALE GENOMIC DNA]</scope>
    <source>
        <strain evidence="7">ZCY20-5</strain>
    </source>
</reference>
<evidence type="ECO:0000256" key="1">
    <source>
        <dbReference type="ARBA" id="ARBA00022723"/>
    </source>
</evidence>
<gene>
    <name evidence="6" type="ORF">PXC00_02910</name>
</gene>
<name>A0AA97DBR3_9FIRM</name>
<dbReference type="GO" id="GO:0046872">
    <property type="term" value="F:metal ion binding"/>
    <property type="evidence" value="ECO:0007669"/>
    <property type="project" value="UniProtKB-KW"/>
</dbReference>
<reference evidence="7" key="3">
    <citation type="submission" date="2024-06" db="EMBL/GenBank/DDBJ databases">
        <authorList>
            <person name="Zeng C."/>
        </authorList>
    </citation>
    <scope>NUCLEOTIDE SEQUENCE [LARGE SCALE GENOMIC DNA]</scope>
    <source>
        <strain evidence="7">ZCY20-5</strain>
    </source>
</reference>
<keyword evidence="2" id="KW-0732">Signal</keyword>
<dbReference type="EMBL" id="CP135996">
    <property type="protein sequence ID" value="WOC32842.1"/>
    <property type="molecule type" value="Genomic_DNA"/>
</dbReference>
<dbReference type="PANTHER" id="PTHR46471:SF2">
    <property type="entry name" value="CHITIN DEACETYLASE-RELATED"/>
    <property type="match status" value="1"/>
</dbReference>
<evidence type="ECO:0000313" key="6">
    <source>
        <dbReference type="EMBL" id="WOC32842.1"/>
    </source>
</evidence>
<dbReference type="CDD" id="cd10967">
    <property type="entry name" value="CE4_GLA_like_6s"/>
    <property type="match status" value="1"/>
</dbReference>
<dbReference type="Gene3D" id="3.20.20.370">
    <property type="entry name" value="Glycoside hydrolase/deacetylase"/>
    <property type="match status" value="1"/>
</dbReference>
<reference evidence="6 7" key="1">
    <citation type="submission" date="2024-06" db="EMBL/GenBank/DDBJ databases">
        <title>Caproicibacterium argilliputei sp. nov, a novel caproic acid producing anaerobic bacterium isolated from pit mud.</title>
        <authorList>
            <person name="Xia S."/>
        </authorList>
    </citation>
    <scope>NUCLEOTIDE SEQUENCE [LARGE SCALE GENOMIC DNA]</scope>
    <source>
        <strain evidence="6 7">ZCY20-5</strain>
    </source>
</reference>
<dbReference type="AlphaFoldDB" id="A0AA97DBR3"/>
<dbReference type="GO" id="GO:0005975">
    <property type="term" value="P:carbohydrate metabolic process"/>
    <property type="evidence" value="ECO:0007669"/>
    <property type="project" value="InterPro"/>
</dbReference>
<evidence type="ECO:0000259" key="5">
    <source>
        <dbReference type="PROSITE" id="PS51677"/>
    </source>
</evidence>
<accession>A0AA97DBR3</accession>
<dbReference type="PROSITE" id="PS51677">
    <property type="entry name" value="NODB"/>
    <property type="match status" value="1"/>
</dbReference>
<feature type="domain" description="NodB homology" evidence="5">
    <location>
        <begin position="15"/>
        <end position="250"/>
    </location>
</feature>
<dbReference type="GO" id="GO:0016810">
    <property type="term" value="F:hydrolase activity, acting on carbon-nitrogen (but not peptide) bonds"/>
    <property type="evidence" value="ECO:0007669"/>
    <property type="project" value="InterPro"/>
</dbReference>
<dbReference type="Pfam" id="PF01522">
    <property type="entry name" value="Polysacc_deac_1"/>
    <property type="match status" value="1"/>
</dbReference>
<dbReference type="PANTHER" id="PTHR46471">
    <property type="entry name" value="CHITIN DEACETYLASE"/>
    <property type="match status" value="1"/>
</dbReference>
<dbReference type="InterPro" id="IPR011330">
    <property type="entry name" value="Glyco_hydro/deAcase_b/a-brl"/>
</dbReference>
<dbReference type="SUPFAM" id="SSF88713">
    <property type="entry name" value="Glycoside hydrolase/deacetylase"/>
    <property type="match status" value="1"/>
</dbReference>
<keyword evidence="7" id="KW-1185">Reference proteome</keyword>
<keyword evidence="4" id="KW-0119">Carbohydrate metabolism</keyword>
<protein>
    <submittedName>
        <fullName evidence="6">Polysaccharide deacetylase family protein</fullName>
        <ecNumber evidence="6">3.-.-.-</ecNumber>
    </submittedName>
</protein>
<dbReference type="EC" id="3.-.-.-" evidence="6"/>
<evidence type="ECO:0000313" key="7">
    <source>
        <dbReference type="Proteomes" id="UP001300604"/>
    </source>
</evidence>
<organism evidence="6 7">
    <name type="scientific">Caproicibacterium argilliputei</name>
    <dbReference type="NCBI Taxonomy" id="3030016"/>
    <lineage>
        <taxon>Bacteria</taxon>
        <taxon>Bacillati</taxon>
        <taxon>Bacillota</taxon>
        <taxon>Clostridia</taxon>
        <taxon>Eubacteriales</taxon>
        <taxon>Oscillospiraceae</taxon>
        <taxon>Caproicibacterium</taxon>
    </lineage>
</organism>
<evidence type="ECO:0000256" key="2">
    <source>
        <dbReference type="ARBA" id="ARBA00022729"/>
    </source>
</evidence>
<dbReference type="Proteomes" id="UP001300604">
    <property type="component" value="Chromosome"/>
</dbReference>
<keyword evidence="1" id="KW-0479">Metal-binding</keyword>
<sequence>MNRITFQFYPYAKQKALTMSYDDGQVYDRRLIEIFNRYGIRGTFHLISGLLDHSGYVTSAEVSQLYGGHEVAGHTRLHNPMSMLPDGGVLQELLEDKRALETLCGIPLSGMSYPYGDCMEGWTAVLPKLGIRYARTVQSTGRFSLPQNFLLWNPTCHHTDRLMERLQAFQHTNPWDWMPLLYVWGHSFEFAREENWTLIEQFCKAAGGDHTVWYATNAEIEAYITALRRLQWNVEQTVVYNPSAIPVWIGVDKEPVCVKPGVYQPLPKQKVGKSKT</sequence>
<dbReference type="InterPro" id="IPR002509">
    <property type="entry name" value="NODB_dom"/>
</dbReference>
<dbReference type="KEGG" id="carl:PXC00_02910"/>
<keyword evidence="3 6" id="KW-0378">Hydrolase</keyword>
<dbReference type="RefSeq" id="WP_275845991.1">
    <property type="nucleotide sequence ID" value="NZ_CP135996.1"/>
</dbReference>
<proteinExistence type="predicted"/>
<evidence type="ECO:0000256" key="3">
    <source>
        <dbReference type="ARBA" id="ARBA00022801"/>
    </source>
</evidence>